<feature type="chain" id="PRO_5044807714" evidence="3">
    <location>
        <begin position="22"/>
        <end position="659"/>
    </location>
</feature>
<feature type="compositionally biased region" description="Basic and acidic residues" evidence="1">
    <location>
        <begin position="549"/>
        <end position="558"/>
    </location>
</feature>
<feature type="signal peptide" evidence="3">
    <location>
        <begin position="1"/>
        <end position="21"/>
    </location>
</feature>
<evidence type="ECO:0000256" key="1">
    <source>
        <dbReference type="SAM" id="MobiDB-lite"/>
    </source>
</evidence>
<keyword evidence="5" id="KW-1185">Reference proteome</keyword>
<protein>
    <submittedName>
        <fullName evidence="4">Uncharacterized protein</fullName>
    </submittedName>
</protein>
<dbReference type="EMBL" id="JALLBG020000031">
    <property type="protein sequence ID" value="KAL3771105.1"/>
    <property type="molecule type" value="Genomic_DNA"/>
</dbReference>
<evidence type="ECO:0000256" key="3">
    <source>
        <dbReference type="SAM" id="SignalP"/>
    </source>
</evidence>
<proteinExistence type="predicted"/>
<keyword evidence="3" id="KW-0732">Signal</keyword>
<name>A0ABD3NE91_9STRA</name>
<gene>
    <name evidence="4" type="ORF">ACHAWU_006482</name>
</gene>
<sequence length="659" mass="73642">MTFRGTVSVILILLSPQFIASTQQACNQPAATCNHGIWSSAKCKCDCISPLCLDDATGECVTSSSPTRCNDHDDNGGNPGQGCQGGIDCPWWNDITFPGRCITGSQLPLGGGTIYYATNEDCCAAHHSNNAISCITRSLVDTSNSTTDQYNITISLDEEEEEEEEEDDDDVYSSVTIKFTVNGLANEVDYGILEMEMLFMMKKVLIDLSDLKVSKVEENPFLARESLTTAKKGTDDSSTTISIYYDVTMINYPAEDFGQFIISGFRDMFPAISQDIEECEGMVYFRYGISVNWCIDEFGEGGEFGVCVATHPKVTVKFRLANIPVELNADELIQQVIGIYEQVLAPVEDLNILSIETKKVVDHPASNKTITKDVYVEIVDQKFAIVANETMDDPILGPIVDEHIQRSKYEILRLMQPSSKDSLDSNEYWCINGNEAYTICTERPTPKPTEPPEPPEPPEPYPFLLPKWAIITLTVVSVVVTCCLCWCTYSFIDQCDTKKNERNMVSYLTTGQQYSKPKKEPIRSSRPPPPTYLPRRNSRPTPQPVGHQKYHESRRDVEPAVPLVNDTKYLEDMPSFVFRYNNEAPPIRTADTKYLEDMNSFVFDDGGGQAPPRYHSITANETKYLENAPSFVFDSGESQSRNRLAITNGEGHARSIRDP</sequence>
<evidence type="ECO:0000256" key="2">
    <source>
        <dbReference type="SAM" id="Phobius"/>
    </source>
</evidence>
<keyword evidence="2" id="KW-0812">Transmembrane</keyword>
<evidence type="ECO:0000313" key="5">
    <source>
        <dbReference type="Proteomes" id="UP001530293"/>
    </source>
</evidence>
<keyword evidence="2" id="KW-1133">Transmembrane helix</keyword>
<dbReference type="AlphaFoldDB" id="A0ABD3NE91"/>
<accession>A0ABD3NE91</accession>
<dbReference type="Proteomes" id="UP001530293">
    <property type="component" value="Unassembled WGS sequence"/>
</dbReference>
<feature type="transmembrane region" description="Helical" evidence="2">
    <location>
        <begin position="468"/>
        <end position="492"/>
    </location>
</feature>
<keyword evidence="2" id="KW-0472">Membrane</keyword>
<organism evidence="4 5">
    <name type="scientific">Discostella pseudostelligera</name>
    <dbReference type="NCBI Taxonomy" id="259834"/>
    <lineage>
        <taxon>Eukaryota</taxon>
        <taxon>Sar</taxon>
        <taxon>Stramenopiles</taxon>
        <taxon>Ochrophyta</taxon>
        <taxon>Bacillariophyta</taxon>
        <taxon>Coscinodiscophyceae</taxon>
        <taxon>Thalassiosirophycidae</taxon>
        <taxon>Stephanodiscales</taxon>
        <taxon>Stephanodiscaceae</taxon>
        <taxon>Discostella</taxon>
    </lineage>
</organism>
<evidence type="ECO:0000313" key="4">
    <source>
        <dbReference type="EMBL" id="KAL3771105.1"/>
    </source>
</evidence>
<reference evidence="4 5" key="1">
    <citation type="submission" date="2024-10" db="EMBL/GenBank/DDBJ databases">
        <title>Updated reference genomes for cyclostephanoid diatoms.</title>
        <authorList>
            <person name="Roberts W.R."/>
            <person name="Alverson A.J."/>
        </authorList>
    </citation>
    <scope>NUCLEOTIDE SEQUENCE [LARGE SCALE GENOMIC DNA]</scope>
    <source>
        <strain evidence="4 5">AJA232-27</strain>
    </source>
</reference>
<comment type="caution">
    <text evidence="4">The sequence shown here is derived from an EMBL/GenBank/DDBJ whole genome shotgun (WGS) entry which is preliminary data.</text>
</comment>
<feature type="region of interest" description="Disordered" evidence="1">
    <location>
        <begin position="635"/>
        <end position="659"/>
    </location>
</feature>
<feature type="region of interest" description="Disordered" evidence="1">
    <location>
        <begin position="508"/>
        <end position="558"/>
    </location>
</feature>